<evidence type="ECO:0000313" key="2">
    <source>
        <dbReference type="Proteomes" id="UP001060170"/>
    </source>
</evidence>
<evidence type="ECO:0000313" key="1">
    <source>
        <dbReference type="EMBL" id="KAI7951757.1"/>
    </source>
</evidence>
<name>A0ACC0EFZ3_9BASI</name>
<dbReference type="EMBL" id="CM045871">
    <property type="protein sequence ID" value="KAI7951757.1"/>
    <property type="molecule type" value="Genomic_DNA"/>
</dbReference>
<organism evidence="1 2">
    <name type="scientific">Puccinia striiformis f. sp. tritici</name>
    <dbReference type="NCBI Taxonomy" id="168172"/>
    <lineage>
        <taxon>Eukaryota</taxon>
        <taxon>Fungi</taxon>
        <taxon>Dikarya</taxon>
        <taxon>Basidiomycota</taxon>
        <taxon>Pucciniomycotina</taxon>
        <taxon>Pucciniomycetes</taxon>
        <taxon>Pucciniales</taxon>
        <taxon>Pucciniaceae</taxon>
        <taxon>Puccinia</taxon>
    </lineage>
</organism>
<accession>A0ACC0EFZ3</accession>
<reference evidence="2" key="2">
    <citation type="journal article" date="2018" name="Mol. Plant Microbe Interact.">
        <title>Genome sequence resources for the wheat stripe rust pathogen (Puccinia striiformis f. sp. tritici) and the barley stripe rust pathogen (Puccinia striiformis f. sp. hordei).</title>
        <authorList>
            <person name="Xia C."/>
            <person name="Wang M."/>
            <person name="Yin C."/>
            <person name="Cornejo O.E."/>
            <person name="Hulbert S.H."/>
            <person name="Chen X."/>
        </authorList>
    </citation>
    <scope>NUCLEOTIDE SEQUENCE [LARGE SCALE GENOMIC DNA]</scope>
    <source>
        <strain evidence="2">93-210</strain>
    </source>
</reference>
<dbReference type="Proteomes" id="UP001060170">
    <property type="component" value="Chromosome 7"/>
</dbReference>
<protein>
    <submittedName>
        <fullName evidence="1">Uncharacterized protein</fullName>
    </submittedName>
</protein>
<reference evidence="1 2" key="3">
    <citation type="journal article" date="2022" name="Microbiol. Spectr.">
        <title>Folding features and dynamics of 3D genome architecture in plant fungal pathogens.</title>
        <authorList>
            <person name="Xia C."/>
        </authorList>
    </citation>
    <scope>NUCLEOTIDE SEQUENCE [LARGE SCALE GENOMIC DNA]</scope>
    <source>
        <strain evidence="1 2">93-210</strain>
    </source>
</reference>
<reference evidence="2" key="1">
    <citation type="journal article" date="2018" name="BMC Genomics">
        <title>Genomic insights into host adaptation between the wheat stripe rust pathogen (Puccinia striiformis f. sp. tritici) and the barley stripe rust pathogen (Puccinia striiformis f. sp. hordei).</title>
        <authorList>
            <person name="Xia C."/>
            <person name="Wang M."/>
            <person name="Yin C."/>
            <person name="Cornejo O.E."/>
            <person name="Hulbert S.H."/>
            <person name="Chen X."/>
        </authorList>
    </citation>
    <scope>NUCLEOTIDE SEQUENCE [LARGE SCALE GENOMIC DNA]</scope>
    <source>
        <strain evidence="2">93-210</strain>
    </source>
</reference>
<sequence>MYSSNQDKRNNIQQLSEQIRNANAEAEMAQNGEIDKEPSSQSQSVTIPSNTQTAPTTASSKSKKGMTVPRTITIRTQTAGKEKVLTQPGEEPTKTMTCSPQIGLTLGAAHGEQTSQDKMQ</sequence>
<keyword evidence="2" id="KW-1185">Reference proteome</keyword>
<comment type="caution">
    <text evidence="1">The sequence shown here is derived from an EMBL/GenBank/DDBJ whole genome shotgun (WGS) entry which is preliminary data.</text>
</comment>
<proteinExistence type="predicted"/>
<gene>
    <name evidence="1" type="ORF">MJO28_007441</name>
</gene>